<organism evidence="7 8">
    <name type="scientific">Phytophthora cactorum</name>
    <dbReference type="NCBI Taxonomy" id="29920"/>
    <lineage>
        <taxon>Eukaryota</taxon>
        <taxon>Sar</taxon>
        <taxon>Stramenopiles</taxon>
        <taxon>Oomycota</taxon>
        <taxon>Peronosporomycetes</taxon>
        <taxon>Peronosporales</taxon>
        <taxon>Peronosporaceae</taxon>
        <taxon>Phytophthora</taxon>
    </lineage>
</organism>
<proteinExistence type="predicted"/>
<evidence type="ECO:0000313" key="8">
    <source>
        <dbReference type="Proteomes" id="UP000251314"/>
    </source>
</evidence>
<evidence type="ECO:0000313" key="7">
    <source>
        <dbReference type="EMBL" id="RAW35986.1"/>
    </source>
</evidence>
<evidence type="ECO:0000313" key="4">
    <source>
        <dbReference type="EMBL" id="KAG2896347.1"/>
    </source>
</evidence>
<protein>
    <submittedName>
        <fullName evidence="7">Uncharacterized protein</fullName>
    </submittedName>
</protein>
<dbReference type="EMBL" id="RCMG01001513">
    <property type="protein sequence ID" value="KAG2825530.1"/>
    <property type="molecule type" value="Genomic_DNA"/>
</dbReference>
<name>A0A329SIQ6_9STRA</name>
<evidence type="ECO:0000313" key="3">
    <source>
        <dbReference type="EMBL" id="KAG2884679.1"/>
    </source>
</evidence>
<dbReference type="Proteomes" id="UP000251314">
    <property type="component" value="Unassembled WGS sequence"/>
</dbReference>
<dbReference type="EMBL" id="RCML01001433">
    <property type="protein sequence ID" value="KAG2962633.1"/>
    <property type="molecule type" value="Genomic_DNA"/>
</dbReference>
<comment type="caution">
    <text evidence="7">The sequence shown here is derived from an EMBL/GenBank/DDBJ whole genome shotgun (WGS) entry which is preliminary data.</text>
</comment>
<dbReference type="Proteomes" id="UP000735874">
    <property type="component" value="Unassembled WGS sequence"/>
</dbReference>
<evidence type="ECO:0000256" key="1">
    <source>
        <dbReference type="SAM" id="Coils"/>
    </source>
</evidence>
<dbReference type="Proteomes" id="UP000736787">
    <property type="component" value="Unassembled WGS sequence"/>
</dbReference>
<sequence length="342" mass="39691">MKTWYFHPPIYHSLSDNVIGKVVQRARSFRERLLFNINEAASSHPDYRRPRLLSFKEIPIESQTQGDINPGTTEWSDLSINNTRKRSRLFEDTDDSVATQDAEPVLHVVPDDQRSIPARERRRLKQIRYRTKKRKLAMEREEDIQSLRDEIQDLEQRRHKYSFTRTVWDVATEYFHLFRRGSVPKALRSYAKRFLQQSMESDMNGGLVRGHESLRKAWERFSVLFDSFDVQLQRLDKIGADFLLATITISFTISDKAVRQVISHFSTNKKGDGTGGEWSVLAAKLLGQRIVMCGSVHFEWDNVYGRVVSMQSEVDLLTPLLHLLGSLEDASRVLDLISACCW</sequence>
<dbReference type="AlphaFoldDB" id="A0A329SIQ6"/>
<keyword evidence="8" id="KW-1185">Reference proteome</keyword>
<gene>
    <name evidence="7" type="ORF">PC110_g7727</name>
    <name evidence="2" type="ORF">PC113_g21902</name>
    <name evidence="3" type="ORF">PC115_g21273</name>
    <name evidence="4" type="ORF">PC117_g23028</name>
    <name evidence="5" type="ORF">PC118_g21326</name>
    <name evidence="6" type="ORF">PC129_g1816</name>
</gene>
<dbReference type="Gene3D" id="3.10.450.50">
    <property type="match status" value="1"/>
</dbReference>
<dbReference type="EMBL" id="MJFZ01000153">
    <property type="protein sequence ID" value="RAW35986.1"/>
    <property type="molecule type" value="Genomic_DNA"/>
</dbReference>
<dbReference type="EMBL" id="RCMK01001345">
    <property type="protein sequence ID" value="KAG2896347.1"/>
    <property type="molecule type" value="Genomic_DNA"/>
</dbReference>
<accession>A0A329SIQ6</accession>
<feature type="coiled-coil region" evidence="1">
    <location>
        <begin position="137"/>
        <end position="164"/>
    </location>
</feature>
<evidence type="ECO:0000313" key="6">
    <source>
        <dbReference type="EMBL" id="KAG3227645.1"/>
    </source>
</evidence>
<dbReference type="OrthoDB" id="128820at2759"/>
<dbReference type="Proteomes" id="UP000774804">
    <property type="component" value="Unassembled WGS sequence"/>
</dbReference>
<dbReference type="VEuPathDB" id="FungiDB:PC110_g7727"/>
<dbReference type="EMBL" id="RCMV01000030">
    <property type="protein sequence ID" value="KAG3227645.1"/>
    <property type="molecule type" value="Genomic_DNA"/>
</dbReference>
<evidence type="ECO:0000313" key="2">
    <source>
        <dbReference type="EMBL" id="KAG2825530.1"/>
    </source>
</evidence>
<reference evidence="7 8" key="1">
    <citation type="submission" date="2018-01" db="EMBL/GenBank/DDBJ databases">
        <title>Draft genome of the strawberry crown rot pathogen Phytophthora cactorum.</title>
        <authorList>
            <person name="Armitage A.D."/>
            <person name="Lysoe E."/>
            <person name="Nellist C.F."/>
            <person name="Harrison R.J."/>
            <person name="Brurberg M.B."/>
        </authorList>
    </citation>
    <scope>NUCLEOTIDE SEQUENCE [LARGE SCALE GENOMIC DNA]</scope>
    <source>
        <strain evidence="7 8">10300</strain>
    </source>
</reference>
<dbReference type="EMBL" id="RCMI01001480">
    <property type="protein sequence ID" value="KAG2884679.1"/>
    <property type="molecule type" value="Genomic_DNA"/>
</dbReference>
<dbReference type="Proteomes" id="UP000697107">
    <property type="component" value="Unassembled WGS sequence"/>
</dbReference>
<dbReference type="Proteomes" id="UP000760860">
    <property type="component" value="Unassembled WGS sequence"/>
</dbReference>
<evidence type="ECO:0000313" key="5">
    <source>
        <dbReference type="EMBL" id="KAG2962633.1"/>
    </source>
</evidence>
<keyword evidence="1" id="KW-0175">Coiled coil</keyword>
<reference evidence="6" key="2">
    <citation type="submission" date="2018-05" db="EMBL/GenBank/DDBJ databases">
        <title>Effector identification in a new, highly contiguous assembly of the strawberry crown rot pathogen Phytophthora cactorum.</title>
        <authorList>
            <person name="Armitage A.D."/>
            <person name="Nellist C.F."/>
            <person name="Bates H."/>
            <person name="Vickerstaff R.J."/>
            <person name="Harrison R.J."/>
        </authorList>
    </citation>
    <scope>NUCLEOTIDE SEQUENCE</scope>
    <source>
        <strain evidence="2">15-7</strain>
        <strain evidence="3">4032</strain>
        <strain evidence="4">4040</strain>
        <strain evidence="5">P415</strain>
        <strain evidence="6">P421</strain>
    </source>
</reference>